<feature type="domain" description="FAD dependent oxidoreductase" evidence="7">
    <location>
        <begin position="12"/>
        <end position="380"/>
    </location>
</feature>
<dbReference type="GO" id="GO:0019478">
    <property type="term" value="P:D-amino acid catabolic process"/>
    <property type="evidence" value="ECO:0007669"/>
    <property type="project" value="TreeGrafter"/>
</dbReference>
<keyword evidence="3" id="KW-0285">Flavoprotein</keyword>
<dbReference type="GO" id="GO:0003884">
    <property type="term" value="F:D-amino-acid oxidase activity"/>
    <property type="evidence" value="ECO:0007669"/>
    <property type="project" value="InterPro"/>
</dbReference>
<dbReference type="AlphaFoldDB" id="A0AAD4LSM6"/>
<dbReference type="Pfam" id="PF01266">
    <property type="entry name" value="DAO"/>
    <property type="match status" value="1"/>
</dbReference>
<dbReference type="SUPFAM" id="SSF54373">
    <property type="entry name" value="FAD-linked reductases, C-terminal domain"/>
    <property type="match status" value="1"/>
</dbReference>
<comment type="similarity">
    <text evidence="2">Belongs to the DAMOX/DASOX family.</text>
</comment>
<evidence type="ECO:0000313" key="9">
    <source>
        <dbReference type="Proteomes" id="UP001201163"/>
    </source>
</evidence>
<dbReference type="PANTHER" id="PTHR11530:SF11">
    <property type="entry name" value="D-ASPARTATE OXIDASE"/>
    <property type="match status" value="1"/>
</dbReference>
<proteinExistence type="inferred from homology"/>
<dbReference type="EMBL" id="JAKELL010000006">
    <property type="protein sequence ID" value="KAH8998078.1"/>
    <property type="molecule type" value="Genomic_DNA"/>
</dbReference>
<evidence type="ECO:0000259" key="7">
    <source>
        <dbReference type="Pfam" id="PF01266"/>
    </source>
</evidence>
<dbReference type="Gene3D" id="3.30.9.10">
    <property type="entry name" value="D-Amino Acid Oxidase, subunit A, domain 2"/>
    <property type="match status" value="1"/>
</dbReference>
<reference evidence="8" key="1">
    <citation type="submission" date="2022-01" db="EMBL/GenBank/DDBJ databases">
        <title>Comparative genomics reveals a dynamic genome evolution in the ectomycorrhizal milk-cap (Lactarius) mushrooms.</title>
        <authorList>
            <consortium name="DOE Joint Genome Institute"/>
            <person name="Lebreton A."/>
            <person name="Tang N."/>
            <person name="Kuo A."/>
            <person name="LaButti K."/>
            <person name="Drula E."/>
            <person name="Barry K."/>
            <person name="Clum A."/>
            <person name="Lipzen A."/>
            <person name="Mousain D."/>
            <person name="Ng V."/>
            <person name="Wang R."/>
            <person name="Wang X."/>
            <person name="Dai Y."/>
            <person name="Henrissat B."/>
            <person name="Grigoriev I.V."/>
            <person name="Guerin-Laguette A."/>
            <person name="Yu F."/>
            <person name="Martin F.M."/>
        </authorList>
    </citation>
    <scope>NUCLEOTIDE SEQUENCE</scope>
    <source>
        <strain evidence="8">QP</strain>
    </source>
</reference>
<evidence type="ECO:0000256" key="3">
    <source>
        <dbReference type="ARBA" id="ARBA00022630"/>
    </source>
</evidence>
<evidence type="ECO:0000256" key="2">
    <source>
        <dbReference type="ARBA" id="ARBA00006730"/>
    </source>
</evidence>
<feature type="binding site" evidence="6">
    <location>
        <begin position="53"/>
        <end position="54"/>
    </location>
    <ligand>
        <name>FAD</name>
        <dbReference type="ChEBI" id="CHEBI:57692"/>
    </ligand>
</feature>
<evidence type="ECO:0000313" key="8">
    <source>
        <dbReference type="EMBL" id="KAH8998078.1"/>
    </source>
</evidence>
<dbReference type="SUPFAM" id="SSF51971">
    <property type="entry name" value="Nucleotide-binding domain"/>
    <property type="match status" value="1"/>
</dbReference>
<feature type="binding site" evidence="6">
    <location>
        <position position="319"/>
    </location>
    <ligand>
        <name>D-dopa</name>
        <dbReference type="ChEBI" id="CHEBI:149689"/>
    </ligand>
</feature>
<dbReference type="GO" id="GO:0005737">
    <property type="term" value="C:cytoplasm"/>
    <property type="evidence" value="ECO:0007669"/>
    <property type="project" value="TreeGrafter"/>
</dbReference>
<accession>A0AAD4LSM6</accession>
<dbReference type="Gene3D" id="3.40.50.720">
    <property type="entry name" value="NAD(P)-binding Rossmann-like Domain"/>
    <property type="match status" value="1"/>
</dbReference>
<dbReference type="PANTHER" id="PTHR11530">
    <property type="entry name" value="D-AMINO ACID OXIDASE"/>
    <property type="match status" value="1"/>
</dbReference>
<dbReference type="PIRSF" id="PIRSF000189">
    <property type="entry name" value="D-aa_oxidase"/>
    <property type="match status" value="1"/>
</dbReference>
<keyword evidence="5" id="KW-0560">Oxidoreductase</keyword>
<protein>
    <recommendedName>
        <fullName evidence="7">FAD dependent oxidoreductase domain-containing protein</fullName>
    </recommendedName>
</protein>
<keyword evidence="4 6" id="KW-0274">FAD</keyword>
<evidence type="ECO:0000256" key="5">
    <source>
        <dbReference type="ARBA" id="ARBA00023002"/>
    </source>
</evidence>
<dbReference type="Proteomes" id="UP001201163">
    <property type="component" value="Unassembled WGS sequence"/>
</dbReference>
<organism evidence="8 9">
    <name type="scientific">Lactarius akahatsu</name>
    <dbReference type="NCBI Taxonomy" id="416441"/>
    <lineage>
        <taxon>Eukaryota</taxon>
        <taxon>Fungi</taxon>
        <taxon>Dikarya</taxon>
        <taxon>Basidiomycota</taxon>
        <taxon>Agaricomycotina</taxon>
        <taxon>Agaricomycetes</taxon>
        <taxon>Russulales</taxon>
        <taxon>Russulaceae</taxon>
        <taxon>Lactarius</taxon>
    </lineage>
</organism>
<feature type="binding site" evidence="6">
    <location>
        <position position="369"/>
    </location>
    <ligand>
        <name>D-dopa</name>
        <dbReference type="ChEBI" id="CHEBI:149689"/>
    </ligand>
</feature>
<gene>
    <name evidence="8" type="ORF">EDB92DRAFT_1813623</name>
</gene>
<comment type="caution">
    <text evidence="8">The sequence shown here is derived from an EMBL/GenBank/DDBJ whole genome shotgun (WGS) entry which is preliminary data.</text>
</comment>
<evidence type="ECO:0000256" key="4">
    <source>
        <dbReference type="ARBA" id="ARBA00022827"/>
    </source>
</evidence>
<name>A0AAD4LSM6_9AGAM</name>
<evidence type="ECO:0000256" key="6">
    <source>
        <dbReference type="PIRSR" id="PIRSR000189-1"/>
    </source>
</evidence>
<dbReference type="GO" id="GO:0071949">
    <property type="term" value="F:FAD binding"/>
    <property type="evidence" value="ECO:0007669"/>
    <property type="project" value="InterPro"/>
</dbReference>
<comment type="cofactor">
    <cofactor evidence="1 6">
        <name>FAD</name>
        <dbReference type="ChEBI" id="CHEBI:57692"/>
    </cofactor>
</comment>
<dbReference type="InterPro" id="IPR006076">
    <property type="entry name" value="FAD-dep_OxRdtase"/>
</dbReference>
<keyword evidence="9" id="KW-1185">Reference proteome</keyword>
<dbReference type="InterPro" id="IPR023209">
    <property type="entry name" value="DAO"/>
</dbReference>
<evidence type="ECO:0000256" key="1">
    <source>
        <dbReference type="ARBA" id="ARBA00001974"/>
    </source>
</evidence>
<sequence length="393" mass="42726">MANIPDINGKNVVVIGAGVIGLSTAIKVQERGDYSVTILAETFPTDAKCIKYTSHWAGAHHVSTAGADDLRLQNLERKTFDIMWEMSAPGGEAEGCFLRAPQTDYYATKEENPDLLSFYPDFRRLEAPAYACVPEAVSAVSFSTLNINPPAYLTYLLARFLSRGGRIVRASIQHVAEVLEGGMEAFTGGKSKARPVDALIICVGLGARTLGGVDDKDVYPVRGQTVLLQAPWIEGGRSLVVESVAKTYIVPRRDGTVIVGGTKVENDWFPKARPETTINILERGLALYPELAPPSVRDEREPTVEDLKPLIIEEGCGLRPARKGGIRIQSEWIAVPGSESHVVPIIHNYGYDFPQRRKHSLSCTDSHGGYGFQTSWGSALAALTLLEGAFAKD</sequence>